<dbReference type="InterPro" id="IPR054568">
    <property type="entry name" value="NNH3"/>
</dbReference>
<dbReference type="InterPro" id="IPR007111">
    <property type="entry name" value="NACHT_NTPase"/>
</dbReference>
<dbReference type="PANTHER" id="PTHR14136">
    <property type="entry name" value="BTB_POZ DOMAIN-CONTAINING PROTEIN KCTD9"/>
    <property type="match status" value="1"/>
</dbReference>
<dbReference type="InterPro" id="IPR025662">
    <property type="entry name" value="Sigma_54_int_dom_ATP-bd_1"/>
</dbReference>
<evidence type="ECO:0000313" key="4">
    <source>
        <dbReference type="Proteomes" id="UP001483337"/>
    </source>
</evidence>
<dbReference type="SUPFAM" id="SSF141571">
    <property type="entry name" value="Pentapeptide repeat-like"/>
    <property type="match status" value="1"/>
</dbReference>
<dbReference type="Gene3D" id="2.160.20.80">
    <property type="entry name" value="E3 ubiquitin-protein ligase SopA"/>
    <property type="match status" value="1"/>
</dbReference>
<reference evidence="3 4" key="1">
    <citation type="submission" date="2024-04" db="EMBL/GenBank/DDBJ databases">
        <title>Okeanomitos corallinicola gen. &amp; sp. nov. (Nostocales, Cyanobacteria), a new toxic marine heterocyst-forming cyanobacterium from a coral reef.</title>
        <authorList>
            <person name="Li H."/>
            <person name="Li R."/>
            <person name="Kang J."/>
            <person name="Hii K.S."/>
            <person name="Mohamed H.F."/>
            <person name="Xu X."/>
            <person name="Luo Z."/>
        </authorList>
    </citation>
    <scope>NUCLEOTIDE SEQUENCE [LARGE SCALE GENOMIC DNA]</scope>
    <source>
        <strain evidence="3 4">TIOX110</strain>
    </source>
</reference>
<name>A0ABZ2USN7_9CYAN</name>
<proteinExistence type="predicted"/>
<dbReference type="SUPFAM" id="SSF52540">
    <property type="entry name" value="P-loop containing nucleoside triphosphate hydrolases"/>
    <property type="match status" value="1"/>
</dbReference>
<feature type="domain" description="NACHT N-terminal Helical" evidence="2">
    <location>
        <begin position="47"/>
        <end position="246"/>
    </location>
</feature>
<dbReference type="Pfam" id="PF22735">
    <property type="entry name" value="NNH3"/>
    <property type="match status" value="1"/>
</dbReference>
<gene>
    <name evidence="3" type="ORF">WJM97_17800</name>
</gene>
<dbReference type="InterPro" id="IPR027417">
    <property type="entry name" value="P-loop_NTPase"/>
</dbReference>
<dbReference type="PROSITE" id="PS00675">
    <property type="entry name" value="SIGMA54_INTERACT_1"/>
    <property type="match status" value="1"/>
</dbReference>
<accession>A0ABZ2USN7</accession>
<keyword evidence="4" id="KW-1185">Reference proteome</keyword>
<dbReference type="InterPro" id="IPR001646">
    <property type="entry name" value="5peptide_repeat"/>
</dbReference>
<organism evidence="3 4">
    <name type="scientific">Okeanomitos corallinicola TIOX110</name>
    <dbReference type="NCBI Taxonomy" id="3133117"/>
    <lineage>
        <taxon>Bacteria</taxon>
        <taxon>Bacillati</taxon>
        <taxon>Cyanobacteriota</taxon>
        <taxon>Cyanophyceae</taxon>
        <taxon>Nostocales</taxon>
        <taxon>Aphanizomenonaceae</taxon>
        <taxon>Okeanomitos</taxon>
    </lineage>
</organism>
<evidence type="ECO:0000259" key="2">
    <source>
        <dbReference type="Pfam" id="PF22735"/>
    </source>
</evidence>
<dbReference type="Gene3D" id="3.40.50.300">
    <property type="entry name" value="P-loop containing nucleotide triphosphate hydrolases"/>
    <property type="match status" value="1"/>
</dbReference>
<dbReference type="Pfam" id="PF05729">
    <property type="entry name" value="NACHT"/>
    <property type="match status" value="1"/>
</dbReference>
<dbReference type="PANTHER" id="PTHR14136:SF17">
    <property type="entry name" value="BTB_POZ DOMAIN-CONTAINING PROTEIN KCTD9"/>
    <property type="match status" value="1"/>
</dbReference>
<dbReference type="EMBL" id="CP150886">
    <property type="protein sequence ID" value="WZB87218.1"/>
    <property type="molecule type" value="Genomic_DNA"/>
</dbReference>
<dbReference type="InterPro" id="IPR051082">
    <property type="entry name" value="Pentapeptide-BTB/POZ_domain"/>
</dbReference>
<evidence type="ECO:0000313" key="3">
    <source>
        <dbReference type="EMBL" id="WZB87218.1"/>
    </source>
</evidence>
<evidence type="ECO:0000259" key="1">
    <source>
        <dbReference type="Pfam" id="PF05729"/>
    </source>
</evidence>
<feature type="domain" description="NACHT" evidence="1">
    <location>
        <begin position="294"/>
        <end position="447"/>
    </location>
</feature>
<sequence>MTRTLSQIWQQLQQCFSAEININQSIETGTAILAATPKIDENSLNLELVKTLLQDSSSLLDVLCLPLAQILEPELSYISLGVNFLKLYTETTQVIPTLEECVLIISQAAYLESIKEILSLYPLINWDANLEKLPDFNSRIAIIQDIELDETTTKDIILCFQESELAVILNQILLVRLISPNVTKFLANLLTKRIAANTHRHIIKAFTELGEEIQNLITKTCGNWEGQKQIIQGIDKYLQTYIKNQPLATFLDQSYSWKDIYIPLKAQTLDQNPHVVDLEAWVKGVIFNQHKLDRVMLIQGESGSGKSLFCLMFADWVRQHLHPLWTPILISLKDINSLGDSLADILEAEIKEKLIDNNYNFLTNKNTKLLFILDGLDDLTVNLELFLKQVISFQEKCNNQDEMGHRVLITTRINTWQYISSIPDNLERIEILPLDQQLQDKWFKKWIALPENKGQKTDIEQYLSSKKCPAAINKIVAEPLYLHLLSLMYRDTTLVFNNLEQANKKTVKVIVWQEFINWLISKQHLSLDNNDGDSQDYLNYQSDLNNLLTETAFSMIQSGGVFASIAMIESRLEEQQIDIAETLKNFYFIQAKKQANKIECFHKGFSEFLFAENLAKSLQNWSKLENEAQIQEMNWQIYDLLGFGKITPEIIEYVMGLLIQKEDLYWINLFKVLENFYSNWYQGKFIDTPEVTLAQTKLQQLQQYSTNQRIENLGQRQVDIYAGLNVMILLLEIQRYAQEHDVLKEYIIFYPSGETQGDKLTSNLLGIINYCNCLQEDSFKSIVGNFFSATNLRGTYLFQANLSGIDLSQADLSRAELSRTYLWQSNLSNAYLIAAKLIQADLRGADLSGANMIRTDLRGADLSNANLQDADLSRVDLSGANLKGANLSGAYMIGANLGDEVFGYVRWDKNTNWENVEGLEAAKNLPTALKKQLKLE</sequence>
<dbReference type="Proteomes" id="UP001483337">
    <property type="component" value="Chromosome"/>
</dbReference>
<protein>
    <submittedName>
        <fullName evidence="3">Pentapeptide repeat-containing protein</fullName>
    </submittedName>
</protein>
<dbReference type="RefSeq" id="WP_353930132.1">
    <property type="nucleotide sequence ID" value="NZ_CP150886.1"/>
</dbReference>
<dbReference type="Pfam" id="PF00805">
    <property type="entry name" value="Pentapeptide"/>
    <property type="match status" value="2"/>
</dbReference>